<feature type="DNA-binding region" description="H-T-H motif" evidence="2">
    <location>
        <begin position="32"/>
        <end position="51"/>
    </location>
</feature>
<dbReference type="InterPro" id="IPR001647">
    <property type="entry name" value="HTH_TetR"/>
</dbReference>
<dbReference type="PATRIC" id="fig|1449336.4.peg.1037"/>
<dbReference type="Gene3D" id="1.10.357.10">
    <property type="entry name" value="Tetracycline Repressor, domain 2"/>
    <property type="match status" value="1"/>
</dbReference>
<proteinExistence type="predicted"/>
<feature type="domain" description="HTH tetR-type" evidence="3">
    <location>
        <begin position="8"/>
        <end position="69"/>
    </location>
</feature>
<dbReference type="Pfam" id="PF00440">
    <property type="entry name" value="TetR_N"/>
    <property type="match status" value="1"/>
</dbReference>
<dbReference type="PROSITE" id="PS50977">
    <property type="entry name" value="HTH_TETR_2"/>
    <property type="match status" value="1"/>
</dbReference>
<evidence type="ECO:0000313" key="4">
    <source>
        <dbReference type="EMBL" id="KRN57758.1"/>
    </source>
</evidence>
<accession>A0A0R2HZ81</accession>
<reference evidence="4 5" key="1">
    <citation type="journal article" date="2015" name="Genome Announc.">
        <title>Expanding the biotechnology potential of lactobacilli through comparative genomics of 213 strains and associated genera.</title>
        <authorList>
            <person name="Sun Z."/>
            <person name="Harris H.M."/>
            <person name="McCann A."/>
            <person name="Guo C."/>
            <person name="Argimon S."/>
            <person name="Zhang W."/>
            <person name="Yang X."/>
            <person name="Jeffery I.B."/>
            <person name="Cooney J.C."/>
            <person name="Kagawa T.F."/>
            <person name="Liu W."/>
            <person name="Song Y."/>
            <person name="Salvetti E."/>
            <person name="Wrobel A."/>
            <person name="Rasinkangas P."/>
            <person name="Parkhill J."/>
            <person name="Rea M.C."/>
            <person name="O'Sullivan O."/>
            <person name="Ritari J."/>
            <person name="Douillard F.P."/>
            <person name="Paul Ross R."/>
            <person name="Yang R."/>
            <person name="Briner A.E."/>
            <person name="Felis G.E."/>
            <person name="de Vos W.M."/>
            <person name="Barrangou R."/>
            <person name="Klaenhammer T.R."/>
            <person name="Caufield P.W."/>
            <person name="Cui Y."/>
            <person name="Zhang H."/>
            <person name="O'Toole P.W."/>
        </authorList>
    </citation>
    <scope>NUCLEOTIDE SEQUENCE [LARGE SCALE GENOMIC DNA]</scope>
    <source>
        <strain evidence="4 5">DSM 20623</strain>
    </source>
</reference>
<dbReference type="EMBL" id="JQBS01000001">
    <property type="protein sequence ID" value="KRN57758.1"/>
    <property type="molecule type" value="Genomic_DNA"/>
</dbReference>
<comment type="caution">
    <text evidence="4">The sequence shown here is derived from an EMBL/GenBank/DDBJ whole genome shotgun (WGS) entry which is preliminary data.</text>
</comment>
<keyword evidence="5" id="KW-1185">Reference proteome</keyword>
<dbReference type="eggNOG" id="COG1309">
    <property type="taxonomic scope" value="Bacteria"/>
</dbReference>
<name>A0A0R2HZ81_CARDV</name>
<dbReference type="SUPFAM" id="SSF46689">
    <property type="entry name" value="Homeodomain-like"/>
    <property type="match status" value="1"/>
</dbReference>
<dbReference type="PANTHER" id="PTHR43479:SF11">
    <property type="entry name" value="ACREF_ENVCD OPERON REPRESSOR-RELATED"/>
    <property type="match status" value="1"/>
</dbReference>
<dbReference type="AlphaFoldDB" id="A0A0R2HZ81"/>
<evidence type="ECO:0000256" key="2">
    <source>
        <dbReference type="PROSITE-ProRule" id="PRU00335"/>
    </source>
</evidence>
<protein>
    <recommendedName>
        <fullName evidence="3">HTH tetR-type domain-containing protein</fullName>
    </recommendedName>
</protein>
<organism evidence="4 5">
    <name type="scientific">Carnobacterium divergens DSM 20623</name>
    <dbReference type="NCBI Taxonomy" id="1449336"/>
    <lineage>
        <taxon>Bacteria</taxon>
        <taxon>Bacillati</taxon>
        <taxon>Bacillota</taxon>
        <taxon>Bacilli</taxon>
        <taxon>Lactobacillales</taxon>
        <taxon>Carnobacteriaceae</taxon>
        <taxon>Carnobacterium</taxon>
    </lineage>
</organism>
<dbReference type="GeneID" id="89589522"/>
<evidence type="ECO:0000256" key="1">
    <source>
        <dbReference type="ARBA" id="ARBA00023125"/>
    </source>
</evidence>
<dbReference type="GO" id="GO:0003677">
    <property type="term" value="F:DNA binding"/>
    <property type="evidence" value="ECO:0007669"/>
    <property type="project" value="UniProtKB-UniRule"/>
</dbReference>
<dbReference type="PANTHER" id="PTHR43479">
    <property type="entry name" value="ACREF/ENVCD OPERON REPRESSOR-RELATED"/>
    <property type="match status" value="1"/>
</dbReference>
<gene>
    <name evidence="4" type="ORF">IV74_GL001013</name>
</gene>
<dbReference type="InterPro" id="IPR050624">
    <property type="entry name" value="HTH-type_Tx_Regulator"/>
</dbReference>
<dbReference type="InterPro" id="IPR009057">
    <property type="entry name" value="Homeodomain-like_sf"/>
</dbReference>
<dbReference type="RefSeq" id="WP_034568543.1">
    <property type="nucleotide sequence ID" value="NZ_JQBS01000001.1"/>
</dbReference>
<keyword evidence="1 2" id="KW-0238">DNA-binding</keyword>
<sequence length="218" mass="24985">MAKKYNTEETIKLILDTATRLFTEKGYEKTTIQDIVNELDGLSRGAIYHHFASKEAIVDGVIKRLLPEKKYIEAISNRQDLNGLEKIQHLFLETLFNEEVGASFSLTYSLFNNPKFFMMYMMNCNEFIAPQVEVYLNEGNQDGSLNIQYPKQIGEIVVLLLSTWFIVSLYPNTVETFWEKLGASKYVLDGIGLPILSDDLIENIKKIMIEKEGAHENN</sequence>
<dbReference type="Proteomes" id="UP000051658">
    <property type="component" value="Unassembled WGS sequence"/>
</dbReference>
<evidence type="ECO:0000313" key="5">
    <source>
        <dbReference type="Proteomes" id="UP000051658"/>
    </source>
</evidence>
<evidence type="ECO:0000259" key="3">
    <source>
        <dbReference type="PROSITE" id="PS50977"/>
    </source>
</evidence>